<dbReference type="GO" id="GO:0003677">
    <property type="term" value="F:DNA binding"/>
    <property type="evidence" value="ECO:0007669"/>
    <property type="project" value="UniProtKB-KW"/>
</dbReference>
<proteinExistence type="inferred from homology"/>
<accession>A0A2M8WNX6</accession>
<dbReference type="InterPro" id="IPR050389">
    <property type="entry name" value="LysR-type_TF"/>
</dbReference>
<dbReference type="PANTHER" id="PTHR30118">
    <property type="entry name" value="HTH-TYPE TRANSCRIPTIONAL REGULATOR LEUO-RELATED"/>
    <property type="match status" value="1"/>
</dbReference>
<dbReference type="Pfam" id="PF03466">
    <property type="entry name" value="LysR_substrate"/>
    <property type="match status" value="1"/>
</dbReference>
<dbReference type="PROSITE" id="PS50931">
    <property type="entry name" value="HTH_LYSR"/>
    <property type="match status" value="1"/>
</dbReference>
<dbReference type="Gene3D" id="1.10.10.10">
    <property type="entry name" value="Winged helix-like DNA-binding domain superfamily/Winged helix DNA-binding domain"/>
    <property type="match status" value="1"/>
</dbReference>
<dbReference type="CDD" id="cd08417">
    <property type="entry name" value="PBP2_Nitroaromatics_like"/>
    <property type="match status" value="1"/>
</dbReference>
<dbReference type="GO" id="GO:0003700">
    <property type="term" value="F:DNA-binding transcription factor activity"/>
    <property type="evidence" value="ECO:0007669"/>
    <property type="project" value="InterPro"/>
</dbReference>
<dbReference type="RefSeq" id="WP_100367431.1">
    <property type="nucleotide sequence ID" value="NZ_PGTY01000001.1"/>
</dbReference>
<evidence type="ECO:0000256" key="4">
    <source>
        <dbReference type="ARBA" id="ARBA00023163"/>
    </source>
</evidence>
<keyword evidence="2" id="KW-0805">Transcription regulation</keyword>
<dbReference type="InterPro" id="IPR037402">
    <property type="entry name" value="YidZ_PBP2"/>
</dbReference>
<keyword evidence="4" id="KW-0804">Transcription</keyword>
<reference evidence="6 7" key="1">
    <citation type="submission" date="2017-11" db="EMBL/GenBank/DDBJ databases">
        <title>Genomic Encyclopedia of Archaeal and Bacterial Type Strains, Phase II (KMG-II): From Individual Species to Whole Genera.</title>
        <authorList>
            <person name="Goeker M."/>
        </authorList>
    </citation>
    <scope>NUCLEOTIDE SEQUENCE [LARGE SCALE GENOMIC DNA]</scope>
    <source>
        <strain evidence="6 7">DSM 29128</strain>
    </source>
</reference>
<dbReference type="InterPro" id="IPR000847">
    <property type="entry name" value="LysR_HTH_N"/>
</dbReference>
<evidence type="ECO:0000259" key="5">
    <source>
        <dbReference type="PROSITE" id="PS50931"/>
    </source>
</evidence>
<keyword evidence="3" id="KW-0238">DNA-binding</keyword>
<dbReference type="Pfam" id="PF00126">
    <property type="entry name" value="HTH_1"/>
    <property type="match status" value="1"/>
</dbReference>
<dbReference type="Proteomes" id="UP000228531">
    <property type="component" value="Unassembled WGS sequence"/>
</dbReference>
<sequence>MSDFNNTQVRRLDFMLLLVLREGVRQRKLSDVAATLGVTQTAISHSVARLRDLFDDELFIRRPHGVEPTARAVELAKVAEAVIESAGSMLNDPTPFDPFTENRTIRVCALDYEVTLMSAAIETLRRDAPGIRLEFRGMGKNAAIEALERNDADLWLGFARQLPRTLESFLLFEETYKVISRRGHPHIAADSAIDLDCYCSQEHVLAAPGGTAGGIVDRTLRTAGRSRTVAVMTTSFLSALDVVSRTDLIATVPSRLAKAQANSFQLMIYDPPVAPRPFQVSATWHKRAGSDAAISWLIKRLADALG</sequence>
<dbReference type="Gene3D" id="3.40.190.10">
    <property type="entry name" value="Periplasmic binding protein-like II"/>
    <property type="match status" value="2"/>
</dbReference>
<evidence type="ECO:0000313" key="6">
    <source>
        <dbReference type="EMBL" id="PJI92635.1"/>
    </source>
</evidence>
<protein>
    <submittedName>
        <fullName evidence="6">LysR family transcriptional regulator</fullName>
    </submittedName>
</protein>
<comment type="similarity">
    <text evidence="1">Belongs to the LysR transcriptional regulatory family.</text>
</comment>
<evidence type="ECO:0000256" key="3">
    <source>
        <dbReference type="ARBA" id="ARBA00023125"/>
    </source>
</evidence>
<evidence type="ECO:0000256" key="1">
    <source>
        <dbReference type="ARBA" id="ARBA00009437"/>
    </source>
</evidence>
<dbReference type="AlphaFoldDB" id="A0A2M8WNX6"/>
<dbReference type="PANTHER" id="PTHR30118:SF15">
    <property type="entry name" value="TRANSCRIPTIONAL REGULATORY PROTEIN"/>
    <property type="match status" value="1"/>
</dbReference>
<dbReference type="EMBL" id="PGTY01000001">
    <property type="protein sequence ID" value="PJI92635.1"/>
    <property type="molecule type" value="Genomic_DNA"/>
</dbReference>
<keyword evidence="7" id="KW-1185">Reference proteome</keyword>
<evidence type="ECO:0000313" key="7">
    <source>
        <dbReference type="Proteomes" id="UP000228531"/>
    </source>
</evidence>
<dbReference type="SUPFAM" id="SSF46785">
    <property type="entry name" value="Winged helix' DNA-binding domain"/>
    <property type="match status" value="1"/>
</dbReference>
<dbReference type="InterPro" id="IPR005119">
    <property type="entry name" value="LysR_subst-bd"/>
</dbReference>
<dbReference type="InterPro" id="IPR036388">
    <property type="entry name" value="WH-like_DNA-bd_sf"/>
</dbReference>
<dbReference type="OrthoDB" id="528082at2"/>
<organism evidence="6 7">
    <name type="scientific">Yoonia maricola</name>
    <dbReference type="NCBI Taxonomy" id="420999"/>
    <lineage>
        <taxon>Bacteria</taxon>
        <taxon>Pseudomonadati</taxon>
        <taxon>Pseudomonadota</taxon>
        <taxon>Alphaproteobacteria</taxon>
        <taxon>Rhodobacterales</taxon>
        <taxon>Paracoccaceae</taxon>
        <taxon>Yoonia</taxon>
    </lineage>
</organism>
<dbReference type="SUPFAM" id="SSF53850">
    <property type="entry name" value="Periplasmic binding protein-like II"/>
    <property type="match status" value="1"/>
</dbReference>
<comment type="caution">
    <text evidence="6">The sequence shown here is derived from an EMBL/GenBank/DDBJ whole genome shotgun (WGS) entry which is preliminary data.</text>
</comment>
<gene>
    <name evidence="6" type="ORF">BC777_1492</name>
</gene>
<name>A0A2M8WNX6_9RHOB</name>
<feature type="domain" description="HTH lysR-type" evidence="5">
    <location>
        <begin position="24"/>
        <end position="69"/>
    </location>
</feature>
<evidence type="ECO:0000256" key="2">
    <source>
        <dbReference type="ARBA" id="ARBA00023015"/>
    </source>
</evidence>
<dbReference type="InterPro" id="IPR036390">
    <property type="entry name" value="WH_DNA-bd_sf"/>
</dbReference>